<name>A0A171DHN4_9ACTN</name>
<reference evidence="3" key="2">
    <citation type="submission" date="2016-04" db="EMBL/GenBank/DDBJ databases">
        <title>Planomonospora sphaerica JCM9374 whole genome shotgun sequence.</title>
        <authorList>
            <person name="Suzuki T."/>
            <person name="Dohra H."/>
            <person name="Kodani S."/>
        </authorList>
    </citation>
    <scope>NUCLEOTIDE SEQUENCE [LARGE SCALE GENOMIC DNA]</scope>
    <source>
        <strain evidence="3">JCM 9374</strain>
    </source>
</reference>
<sequence>MDTTHPAAAAALTAMGAVGAGDRDAWLACYAPDAVLHDPVGGSPLDPDGTGLRGTAALERFWDLTVAANEVRFEIAAVHPAGDEAAVVASVSARFPTGGSAAYDGVFVYRAGGDGRIVSLRAYWDLHAVLAALGG</sequence>
<keyword evidence="3" id="KW-1185">Reference proteome</keyword>
<keyword evidence="2" id="KW-0413">Isomerase</keyword>
<proteinExistence type="predicted"/>
<dbReference type="InterPro" id="IPR037401">
    <property type="entry name" value="SnoaL-like"/>
</dbReference>
<accession>A0A171DHN4</accession>
<evidence type="ECO:0000313" key="3">
    <source>
        <dbReference type="Proteomes" id="UP000077701"/>
    </source>
</evidence>
<dbReference type="EMBL" id="BDCX01000010">
    <property type="protein sequence ID" value="GAT68538.1"/>
    <property type="molecule type" value="Genomic_DNA"/>
</dbReference>
<feature type="domain" description="SnoaL-like" evidence="1">
    <location>
        <begin position="17"/>
        <end position="119"/>
    </location>
</feature>
<evidence type="ECO:0000259" key="1">
    <source>
        <dbReference type="Pfam" id="PF12680"/>
    </source>
</evidence>
<dbReference type="RefSeq" id="WP_068899162.1">
    <property type="nucleotide sequence ID" value="NZ_BDCX01000010.1"/>
</dbReference>
<comment type="caution">
    <text evidence="2">The sequence shown here is derived from an EMBL/GenBank/DDBJ whole genome shotgun (WGS) entry which is preliminary data.</text>
</comment>
<organism evidence="2 3">
    <name type="scientific">Planomonospora sphaerica</name>
    <dbReference type="NCBI Taxonomy" id="161355"/>
    <lineage>
        <taxon>Bacteria</taxon>
        <taxon>Bacillati</taxon>
        <taxon>Actinomycetota</taxon>
        <taxon>Actinomycetes</taxon>
        <taxon>Streptosporangiales</taxon>
        <taxon>Streptosporangiaceae</taxon>
        <taxon>Planomonospora</taxon>
    </lineage>
</organism>
<reference evidence="2 3" key="1">
    <citation type="journal article" date="2016" name="Genome Announc.">
        <title>Draft Genome Sequence of Planomonospora sphaerica JCM9374, a Rare Actinomycete.</title>
        <authorList>
            <person name="Dohra H."/>
            <person name="Suzuki T."/>
            <person name="Inoue Y."/>
            <person name="Kodani S."/>
        </authorList>
    </citation>
    <scope>NUCLEOTIDE SEQUENCE [LARGE SCALE GENOMIC DNA]</scope>
    <source>
        <strain evidence="2 3">JCM 9374</strain>
    </source>
</reference>
<dbReference type="GO" id="GO:0016853">
    <property type="term" value="F:isomerase activity"/>
    <property type="evidence" value="ECO:0007669"/>
    <property type="project" value="UniProtKB-KW"/>
</dbReference>
<dbReference type="STRING" id="161355.PS9374_04203"/>
<dbReference type="InterPro" id="IPR032710">
    <property type="entry name" value="NTF2-like_dom_sf"/>
</dbReference>
<dbReference type="SUPFAM" id="SSF54427">
    <property type="entry name" value="NTF2-like"/>
    <property type="match status" value="1"/>
</dbReference>
<dbReference type="Gene3D" id="3.10.450.50">
    <property type="match status" value="1"/>
</dbReference>
<protein>
    <submittedName>
        <fullName evidence="2">Ketosteroid isomerase</fullName>
    </submittedName>
</protein>
<evidence type="ECO:0000313" key="2">
    <source>
        <dbReference type="EMBL" id="GAT68538.1"/>
    </source>
</evidence>
<dbReference type="Pfam" id="PF12680">
    <property type="entry name" value="SnoaL_2"/>
    <property type="match status" value="1"/>
</dbReference>
<gene>
    <name evidence="2" type="ORF">PS9374_04203</name>
</gene>
<dbReference type="Proteomes" id="UP000077701">
    <property type="component" value="Unassembled WGS sequence"/>
</dbReference>
<dbReference type="AlphaFoldDB" id="A0A171DHN4"/>